<proteinExistence type="predicted"/>
<dbReference type="AlphaFoldDB" id="A0AAD5CAL4"/>
<evidence type="ECO:0000313" key="2">
    <source>
        <dbReference type="Proteomes" id="UP001206925"/>
    </source>
</evidence>
<protein>
    <submittedName>
        <fullName evidence="1">Uncharacterized protein</fullName>
    </submittedName>
</protein>
<gene>
    <name evidence="1" type="ORF">M8C21_027126</name>
</gene>
<dbReference type="EMBL" id="JAMZMK010008971">
    <property type="protein sequence ID" value="KAI7737690.1"/>
    <property type="molecule type" value="Genomic_DNA"/>
</dbReference>
<sequence length="111" mass="12689">MTCLGYEDAGNNLQFIGACKEPIMVIDVDLSTDSVDASSRTRSLEMKTKETVVNVPFYEQNRKIKKSCCECAIFLHCTHSCGVYLKVLCSQHKEHEDLRKIIMNERKHVYA</sequence>
<comment type="caution">
    <text evidence="1">The sequence shown here is derived from an EMBL/GenBank/DDBJ whole genome shotgun (WGS) entry which is preliminary data.</text>
</comment>
<reference evidence="1" key="1">
    <citation type="submission" date="2022-06" db="EMBL/GenBank/DDBJ databases">
        <title>Uncovering the hologenomic basis of an extraordinary plant invasion.</title>
        <authorList>
            <person name="Bieker V.C."/>
            <person name="Martin M.D."/>
            <person name="Gilbert T."/>
            <person name="Hodgins K."/>
            <person name="Battlay P."/>
            <person name="Petersen B."/>
            <person name="Wilson J."/>
        </authorList>
    </citation>
    <scope>NUCLEOTIDE SEQUENCE</scope>
    <source>
        <strain evidence="1">AA19_3_7</strain>
        <tissue evidence="1">Leaf</tissue>
    </source>
</reference>
<evidence type="ECO:0000313" key="1">
    <source>
        <dbReference type="EMBL" id="KAI7737690.1"/>
    </source>
</evidence>
<keyword evidence="2" id="KW-1185">Reference proteome</keyword>
<accession>A0AAD5CAL4</accession>
<dbReference type="Proteomes" id="UP001206925">
    <property type="component" value="Unassembled WGS sequence"/>
</dbReference>
<organism evidence="1 2">
    <name type="scientific">Ambrosia artemisiifolia</name>
    <name type="common">Common ragweed</name>
    <dbReference type="NCBI Taxonomy" id="4212"/>
    <lineage>
        <taxon>Eukaryota</taxon>
        <taxon>Viridiplantae</taxon>
        <taxon>Streptophyta</taxon>
        <taxon>Embryophyta</taxon>
        <taxon>Tracheophyta</taxon>
        <taxon>Spermatophyta</taxon>
        <taxon>Magnoliopsida</taxon>
        <taxon>eudicotyledons</taxon>
        <taxon>Gunneridae</taxon>
        <taxon>Pentapetalae</taxon>
        <taxon>asterids</taxon>
        <taxon>campanulids</taxon>
        <taxon>Asterales</taxon>
        <taxon>Asteraceae</taxon>
        <taxon>Asteroideae</taxon>
        <taxon>Heliantheae alliance</taxon>
        <taxon>Heliantheae</taxon>
        <taxon>Ambrosia</taxon>
    </lineage>
</organism>
<name>A0AAD5CAL4_AMBAR</name>